<dbReference type="Proteomes" id="UP000319852">
    <property type="component" value="Chromosome"/>
</dbReference>
<name>A0A517MRS5_9BACT</name>
<dbReference type="EMBL" id="CP036263">
    <property type="protein sequence ID" value="QDS97487.1"/>
    <property type="molecule type" value="Genomic_DNA"/>
</dbReference>
<accession>A0A517MRS5</accession>
<keyword evidence="1" id="KW-0472">Membrane</keyword>
<dbReference type="RefSeq" id="WP_145057906.1">
    <property type="nucleotide sequence ID" value="NZ_CP036263.1"/>
</dbReference>
<protein>
    <recommendedName>
        <fullName evidence="4">DUF393 domain-containing protein</fullName>
    </recommendedName>
</protein>
<evidence type="ECO:0000256" key="1">
    <source>
        <dbReference type="SAM" id="Phobius"/>
    </source>
</evidence>
<dbReference type="OrthoDB" id="9785438at2"/>
<gene>
    <name evidence="2" type="ORF">HG15A2_07480</name>
</gene>
<evidence type="ECO:0000313" key="3">
    <source>
        <dbReference type="Proteomes" id="UP000319852"/>
    </source>
</evidence>
<keyword evidence="1" id="KW-0812">Transmembrane</keyword>
<organism evidence="2 3">
    <name type="scientific">Adhaeretor mobilis</name>
    <dbReference type="NCBI Taxonomy" id="1930276"/>
    <lineage>
        <taxon>Bacteria</taxon>
        <taxon>Pseudomonadati</taxon>
        <taxon>Planctomycetota</taxon>
        <taxon>Planctomycetia</taxon>
        <taxon>Pirellulales</taxon>
        <taxon>Lacipirellulaceae</taxon>
        <taxon>Adhaeretor</taxon>
    </lineage>
</organism>
<dbReference type="KEGG" id="amob:HG15A2_07480"/>
<dbReference type="InterPro" id="IPR007263">
    <property type="entry name" value="DCC1-like"/>
</dbReference>
<evidence type="ECO:0008006" key="4">
    <source>
        <dbReference type="Google" id="ProtNLM"/>
    </source>
</evidence>
<dbReference type="PANTHER" id="PTHR34290:SF2">
    <property type="entry name" value="OS04G0668800 PROTEIN"/>
    <property type="match status" value="1"/>
</dbReference>
<dbReference type="Pfam" id="PF04134">
    <property type="entry name" value="DCC1-like"/>
    <property type="match status" value="1"/>
</dbReference>
<keyword evidence="3" id="KW-1185">Reference proteome</keyword>
<dbReference type="InterPro" id="IPR044691">
    <property type="entry name" value="DCC1_Trx"/>
</dbReference>
<proteinExistence type="predicted"/>
<evidence type="ECO:0000313" key="2">
    <source>
        <dbReference type="EMBL" id="QDS97487.1"/>
    </source>
</evidence>
<dbReference type="PANTHER" id="PTHR34290">
    <property type="entry name" value="SI:CH73-390P7.2"/>
    <property type="match status" value="1"/>
</dbReference>
<sequence>MSEVPQSPLPTPSERPEADVVLYDGKCGICSAGVAKLPWWDCQRHLAYLSLHDSQVAERWPDIPLDRLLEEMCIIDQQGKRYWGAYAMRYLTRRLRRLWWAAPLLYFPGSMILWKPLYRWVARNRYRLSGTECETGACEIHR</sequence>
<dbReference type="GO" id="GO:0015035">
    <property type="term" value="F:protein-disulfide reductase activity"/>
    <property type="evidence" value="ECO:0007669"/>
    <property type="project" value="InterPro"/>
</dbReference>
<reference evidence="2 3" key="1">
    <citation type="submission" date="2019-02" db="EMBL/GenBank/DDBJ databases">
        <title>Deep-cultivation of Planctomycetes and their phenomic and genomic characterization uncovers novel biology.</title>
        <authorList>
            <person name="Wiegand S."/>
            <person name="Jogler M."/>
            <person name="Boedeker C."/>
            <person name="Pinto D."/>
            <person name="Vollmers J."/>
            <person name="Rivas-Marin E."/>
            <person name="Kohn T."/>
            <person name="Peeters S.H."/>
            <person name="Heuer A."/>
            <person name="Rast P."/>
            <person name="Oberbeckmann S."/>
            <person name="Bunk B."/>
            <person name="Jeske O."/>
            <person name="Meyerdierks A."/>
            <person name="Storesund J.E."/>
            <person name="Kallscheuer N."/>
            <person name="Luecker S."/>
            <person name="Lage O.M."/>
            <person name="Pohl T."/>
            <person name="Merkel B.J."/>
            <person name="Hornburger P."/>
            <person name="Mueller R.-W."/>
            <person name="Bruemmer F."/>
            <person name="Labrenz M."/>
            <person name="Spormann A.M."/>
            <person name="Op den Camp H."/>
            <person name="Overmann J."/>
            <person name="Amann R."/>
            <person name="Jetten M.S.M."/>
            <person name="Mascher T."/>
            <person name="Medema M.H."/>
            <person name="Devos D.P."/>
            <person name="Kaster A.-K."/>
            <person name="Ovreas L."/>
            <person name="Rohde M."/>
            <person name="Galperin M.Y."/>
            <person name="Jogler C."/>
        </authorList>
    </citation>
    <scope>NUCLEOTIDE SEQUENCE [LARGE SCALE GENOMIC DNA]</scope>
    <source>
        <strain evidence="2 3">HG15A2</strain>
    </source>
</reference>
<dbReference type="AlphaFoldDB" id="A0A517MRS5"/>
<keyword evidence="1" id="KW-1133">Transmembrane helix</keyword>
<feature type="transmembrane region" description="Helical" evidence="1">
    <location>
        <begin position="98"/>
        <end position="118"/>
    </location>
</feature>